<feature type="region of interest" description="Disordered" evidence="1">
    <location>
        <begin position="227"/>
        <end position="253"/>
    </location>
</feature>
<dbReference type="PANTHER" id="PTHR38166:SF1">
    <property type="entry name" value="C2H2-TYPE DOMAIN-CONTAINING PROTEIN"/>
    <property type="match status" value="1"/>
</dbReference>
<feature type="region of interest" description="Disordered" evidence="1">
    <location>
        <begin position="1"/>
        <end position="23"/>
    </location>
</feature>
<evidence type="ECO:0000256" key="1">
    <source>
        <dbReference type="SAM" id="MobiDB-lite"/>
    </source>
</evidence>
<name>A0AAD9YNS4_COLKA</name>
<sequence length="326" mass="37502">MNNSNIDDANLPQRKRFQVTPDSSPKVKLACPFYRNSPENHQKHRSCAGPGWSTVHRVKEHILRQHAPPIHCVRCSTLFTTETQLNKHLTLPAPCPLRIPTFQLAGFNKDQEKALRKRGRGSQEKQWKELYRTLFPLVPEELIPSPRYENNFEEWEKRRRRDLDNMESYLRLKLTREVRRRLEQKNLKIPRALENQLRRQVIEIIESAQADVFQLYRQQDTRPMETYGLDPSRQPSNSNCARQPQTTYGRGLEATSDAPTLTAMTEGTHGGLSTSTVENVFESFNPSSGLQYDLVSSAGGPGGMGPQYEGADWMDSQILDDELWQL</sequence>
<proteinExistence type="predicted"/>
<dbReference type="PANTHER" id="PTHR38166">
    <property type="entry name" value="C2H2-TYPE DOMAIN-CONTAINING PROTEIN-RELATED"/>
    <property type="match status" value="1"/>
</dbReference>
<organism evidence="2 3">
    <name type="scientific">Colletotrichum kahawae</name>
    <name type="common">Coffee berry disease fungus</name>
    <dbReference type="NCBI Taxonomy" id="34407"/>
    <lineage>
        <taxon>Eukaryota</taxon>
        <taxon>Fungi</taxon>
        <taxon>Dikarya</taxon>
        <taxon>Ascomycota</taxon>
        <taxon>Pezizomycotina</taxon>
        <taxon>Sordariomycetes</taxon>
        <taxon>Hypocreomycetidae</taxon>
        <taxon>Glomerellales</taxon>
        <taxon>Glomerellaceae</taxon>
        <taxon>Colletotrichum</taxon>
        <taxon>Colletotrichum gloeosporioides species complex</taxon>
    </lineage>
</organism>
<evidence type="ECO:0000313" key="3">
    <source>
        <dbReference type="Proteomes" id="UP001281614"/>
    </source>
</evidence>
<protein>
    <recommendedName>
        <fullName evidence="4">C2H2-type domain-containing protein</fullName>
    </recommendedName>
</protein>
<dbReference type="EMBL" id="VYYT01000076">
    <property type="protein sequence ID" value="KAK2771805.1"/>
    <property type="molecule type" value="Genomic_DNA"/>
</dbReference>
<evidence type="ECO:0008006" key="4">
    <source>
        <dbReference type="Google" id="ProtNLM"/>
    </source>
</evidence>
<accession>A0AAD9YNS4</accession>
<dbReference type="AlphaFoldDB" id="A0AAD9YNS4"/>
<evidence type="ECO:0000313" key="2">
    <source>
        <dbReference type="EMBL" id="KAK2771805.1"/>
    </source>
</evidence>
<feature type="compositionally biased region" description="Polar residues" evidence="1">
    <location>
        <begin position="233"/>
        <end position="248"/>
    </location>
</feature>
<dbReference type="Proteomes" id="UP001281614">
    <property type="component" value="Unassembled WGS sequence"/>
</dbReference>
<reference evidence="2" key="1">
    <citation type="submission" date="2023-02" db="EMBL/GenBank/DDBJ databases">
        <title>Colletotrichum kahawae CIFC_Que2 genome sequencing and assembly.</title>
        <authorList>
            <person name="Baroncelli R."/>
        </authorList>
    </citation>
    <scope>NUCLEOTIDE SEQUENCE</scope>
    <source>
        <strain evidence="2">CIFC_Que2</strain>
    </source>
</reference>
<gene>
    <name evidence="2" type="ORF">CKAH01_14228</name>
</gene>
<comment type="caution">
    <text evidence="2">The sequence shown here is derived from an EMBL/GenBank/DDBJ whole genome shotgun (WGS) entry which is preliminary data.</text>
</comment>
<keyword evidence="3" id="KW-1185">Reference proteome</keyword>